<evidence type="ECO:0000313" key="8">
    <source>
        <dbReference type="Proteomes" id="UP000004191"/>
    </source>
</evidence>
<dbReference type="AlphaFoldDB" id="H3NLE8"/>
<feature type="transmembrane region" description="Helical" evidence="6">
    <location>
        <begin position="203"/>
        <end position="221"/>
    </location>
</feature>
<evidence type="ECO:0000256" key="2">
    <source>
        <dbReference type="ARBA" id="ARBA00022475"/>
    </source>
</evidence>
<dbReference type="PANTHER" id="PTHR43370">
    <property type="entry name" value="SUGAR ABC TRANSPORTER INTEGRAL MEMBRANE PROTEIN-RELATED"/>
    <property type="match status" value="1"/>
</dbReference>
<feature type="transmembrane region" description="Helical" evidence="6">
    <location>
        <begin position="228"/>
        <end position="246"/>
    </location>
</feature>
<dbReference type="GO" id="GO:0005886">
    <property type="term" value="C:plasma membrane"/>
    <property type="evidence" value="ECO:0007669"/>
    <property type="project" value="UniProtKB-SubCell"/>
</dbReference>
<dbReference type="HOGENOM" id="CLU_040769_1_2_9"/>
<feature type="transmembrane region" description="Helical" evidence="6">
    <location>
        <begin position="252"/>
        <end position="272"/>
    </location>
</feature>
<feature type="transmembrane region" description="Helical" evidence="6">
    <location>
        <begin position="60"/>
        <end position="80"/>
    </location>
</feature>
<evidence type="ECO:0008006" key="9">
    <source>
        <dbReference type="Google" id="ProtNLM"/>
    </source>
</evidence>
<feature type="transmembrane region" description="Helical" evidence="6">
    <location>
        <begin position="6"/>
        <end position="26"/>
    </location>
</feature>
<protein>
    <recommendedName>
        <fullName evidence="9">ABC transporter permease</fullName>
    </recommendedName>
</protein>
<evidence type="ECO:0000313" key="7">
    <source>
        <dbReference type="EMBL" id="EHR36029.1"/>
    </source>
</evidence>
<sequence length="290" mass="30170">MNNITTIIAITIMYSTALIFGGLGGMISERSGVVNIGIEGMMSIGAFTGAAVGYATANPWIGFLAGGLAGALFGLLHAIASVTFRANQTVSGVAINMLGSGSALFLSKIIFGKADTPILEKKLPVIFKIPSTAIIALLLMIFLWVFIYKTKWGLRLRAVGEHPAAADTLGINVYRTRYLAVITSGFLSGLGGASVTMSLVSNYSPTAIAGQGFIALAAVIFGKWTPHGTFGAAILFGFAQALTVILGGKSVIPSEFISMIPYVLTLVVLVFLGKSEAPKADGVPYVKGAR</sequence>
<dbReference type="PANTHER" id="PTHR43370:SF1">
    <property type="entry name" value="GUANOSINE ABC TRANSPORTER PERMEASE PROTEIN NUPQ"/>
    <property type="match status" value="1"/>
</dbReference>
<evidence type="ECO:0000256" key="6">
    <source>
        <dbReference type="SAM" id="Phobius"/>
    </source>
</evidence>
<gene>
    <name evidence="7" type="ORF">HMPREF9709_00125</name>
</gene>
<evidence type="ECO:0000256" key="1">
    <source>
        <dbReference type="ARBA" id="ARBA00004651"/>
    </source>
</evidence>
<dbReference type="STRING" id="883114.HMPREF9709_00125"/>
<dbReference type="PATRIC" id="fig|883114.3.peg.126"/>
<dbReference type="GeneID" id="96998148"/>
<proteinExistence type="predicted"/>
<organism evidence="7 8">
    <name type="scientific">Helcococcus kunzii ATCC 51366</name>
    <dbReference type="NCBI Taxonomy" id="883114"/>
    <lineage>
        <taxon>Bacteria</taxon>
        <taxon>Bacillati</taxon>
        <taxon>Bacillota</taxon>
        <taxon>Tissierellia</taxon>
        <taxon>Tissierellales</taxon>
        <taxon>Peptoniphilaceae</taxon>
        <taxon>Helcococcus</taxon>
    </lineage>
</organism>
<dbReference type="EMBL" id="AGEI01000003">
    <property type="protein sequence ID" value="EHR36029.1"/>
    <property type="molecule type" value="Genomic_DNA"/>
</dbReference>
<feature type="transmembrane region" description="Helical" evidence="6">
    <location>
        <begin position="92"/>
        <end position="111"/>
    </location>
</feature>
<keyword evidence="5 6" id="KW-0472">Membrane</keyword>
<keyword evidence="3 6" id="KW-0812">Transmembrane</keyword>
<dbReference type="GO" id="GO:0022857">
    <property type="term" value="F:transmembrane transporter activity"/>
    <property type="evidence" value="ECO:0007669"/>
    <property type="project" value="InterPro"/>
</dbReference>
<reference evidence="7 8" key="1">
    <citation type="submission" date="2012-01" db="EMBL/GenBank/DDBJ databases">
        <title>The Genome Sequence of Helcococcus kunzii ATCC 51366.</title>
        <authorList>
            <consortium name="The Broad Institute Genome Sequencing Platform"/>
            <person name="Earl A."/>
            <person name="Ward D."/>
            <person name="Feldgarden M."/>
            <person name="Gevers D."/>
            <person name="Huys G."/>
            <person name="Young S.K."/>
            <person name="Zeng Q."/>
            <person name="Gargeya S."/>
            <person name="Fitzgerald M."/>
            <person name="Haas B."/>
            <person name="Abouelleil A."/>
            <person name="Alvarado L."/>
            <person name="Arachchi H.M."/>
            <person name="Berlin A."/>
            <person name="Chapman S.B."/>
            <person name="Gearin G."/>
            <person name="Goldberg J."/>
            <person name="Griggs A."/>
            <person name="Gujja S."/>
            <person name="Hansen M."/>
            <person name="Heiman D."/>
            <person name="Howarth C."/>
            <person name="Larimer J."/>
            <person name="Lui A."/>
            <person name="MacDonald P.J.P."/>
            <person name="McCowen C."/>
            <person name="Montmayeur A."/>
            <person name="Murphy C."/>
            <person name="Neiman D."/>
            <person name="Pearson M."/>
            <person name="Priest M."/>
            <person name="Roberts A."/>
            <person name="Saif S."/>
            <person name="Shea T."/>
            <person name="Sisk P."/>
            <person name="Stolte C."/>
            <person name="Sykes S."/>
            <person name="Wortman J."/>
            <person name="Nusbaum C."/>
            <person name="Birren B."/>
        </authorList>
    </citation>
    <scope>NUCLEOTIDE SEQUENCE [LARGE SCALE GENOMIC DNA]</scope>
    <source>
        <strain evidence="7 8">ATCC 51366</strain>
    </source>
</reference>
<dbReference type="InterPro" id="IPR001851">
    <property type="entry name" value="ABC_transp_permease"/>
</dbReference>
<dbReference type="CDD" id="cd06580">
    <property type="entry name" value="TM_PBP1_transp_TpRbsC_like"/>
    <property type="match status" value="1"/>
</dbReference>
<dbReference type="OrthoDB" id="9792579at2"/>
<keyword evidence="2" id="KW-1003">Cell membrane</keyword>
<evidence type="ECO:0000256" key="4">
    <source>
        <dbReference type="ARBA" id="ARBA00022989"/>
    </source>
</evidence>
<keyword evidence="4 6" id="KW-1133">Transmembrane helix</keyword>
<dbReference type="RefSeq" id="WP_005396951.1">
    <property type="nucleotide sequence ID" value="NZ_JH601088.1"/>
</dbReference>
<name>H3NLE8_9FIRM</name>
<keyword evidence="8" id="KW-1185">Reference proteome</keyword>
<evidence type="ECO:0000256" key="3">
    <source>
        <dbReference type="ARBA" id="ARBA00022692"/>
    </source>
</evidence>
<comment type="subcellular location">
    <subcellularLocation>
        <location evidence="1">Cell membrane</location>
        <topology evidence="1">Multi-pass membrane protein</topology>
    </subcellularLocation>
</comment>
<comment type="caution">
    <text evidence="7">The sequence shown here is derived from an EMBL/GenBank/DDBJ whole genome shotgun (WGS) entry which is preliminary data.</text>
</comment>
<feature type="transmembrane region" description="Helical" evidence="6">
    <location>
        <begin position="33"/>
        <end position="54"/>
    </location>
</feature>
<feature type="transmembrane region" description="Helical" evidence="6">
    <location>
        <begin position="123"/>
        <end position="147"/>
    </location>
</feature>
<dbReference type="Proteomes" id="UP000004191">
    <property type="component" value="Unassembled WGS sequence"/>
</dbReference>
<evidence type="ECO:0000256" key="5">
    <source>
        <dbReference type="ARBA" id="ARBA00023136"/>
    </source>
</evidence>
<accession>H3NLE8</accession>
<dbReference type="eggNOG" id="COG1079">
    <property type="taxonomic scope" value="Bacteria"/>
</dbReference>
<dbReference type="Pfam" id="PF02653">
    <property type="entry name" value="BPD_transp_2"/>
    <property type="match status" value="1"/>
</dbReference>
<feature type="transmembrane region" description="Helical" evidence="6">
    <location>
        <begin position="178"/>
        <end position="197"/>
    </location>
</feature>